<dbReference type="InterPro" id="IPR042099">
    <property type="entry name" value="ANL_N_sf"/>
</dbReference>
<dbReference type="SUPFAM" id="SSF56801">
    <property type="entry name" value="Acetyl-CoA synthetase-like"/>
    <property type="match status" value="1"/>
</dbReference>
<evidence type="ECO:0000259" key="4">
    <source>
        <dbReference type="Pfam" id="PF13193"/>
    </source>
</evidence>
<dbReference type="Proteomes" id="UP000676310">
    <property type="component" value="Unassembled WGS sequence"/>
</dbReference>
<dbReference type="CDD" id="cd05911">
    <property type="entry name" value="Firefly_Luc_like"/>
    <property type="match status" value="1"/>
</dbReference>
<evidence type="ECO:0000256" key="2">
    <source>
        <dbReference type="ARBA" id="ARBA00006432"/>
    </source>
</evidence>
<organism evidence="5 6">
    <name type="scientific">Alternaria atra</name>
    <dbReference type="NCBI Taxonomy" id="119953"/>
    <lineage>
        <taxon>Eukaryota</taxon>
        <taxon>Fungi</taxon>
        <taxon>Dikarya</taxon>
        <taxon>Ascomycota</taxon>
        <taxon>Pezizomycotina</taxon>
        <taxon>Dothideomycetes</taxon>
        <taxon>Pleosporomycetidae</taxon>
        <taxon>Pleosporales</taxon>
        <taxon>Pleosporineae</taxon>
        <taxon>Pleosporaceae</taxon>
        <taxon>Alternaria</taxon>
        <taxon>Alternaria sect. Ulocladioides</taxon>
    </lineage>
</organism>
<dbReference type="GO" id="GO:0016405">
    <property type="term" value="F:CoA-ligase activity"/>
    <property type="evidence" value="ECO:0007669"/>
    <property type="project" value="TreeGrafter"/>
</dbReference>
<dbReference type="PROSITE" id="PS00455">
    <property type="entry name" value="AMP_BINDING"/>
    <property type="match status" value="1"/>
</dbReference>
<dbReference type="RefSeq" id="XP_043172815.1">
    <property type="nucleotide sequence ID" value="XM_043316880.1"/>
</dbReference>
<dbReference type="InterPro" id="IPR025110">
    <property type="entry name" value="AMP-bd_C"/>
</dbReference>
<gene>
    <name evidence="5" type="ORF">ALTATR162_LOCUS9247</name>
</gene>
<accession>A0A8J2I7R1</accession>
<comment type="pathway">
    <text evidence="1">Mycotoxin biosynthesis.</text>
</comment>
<evidence type="ECO:0008006" key="7">
    <source>
        <dbReference type="Google" id="ProtNLM"/>
    </source>
</evidence>
<dbReference type="OrthoDB" id="6509636at2759"/>
<dbReference type="InterPro" id="IPR000873">
    <property type="entry name" value="AMP-dep_synth/lig_dom"/>
</dbReference>
<evidence type="ECO:0000256" key="1">
    <source>
        <dbReference type="ARBA" id="ARBA00004685"/>
    </source>
</evidence>
<dbReference type="GO" id="GO:0019748">
    <property type="term" value="P:secondary metabolic process"/>
    <property type="evidence" value="ECO:0007669"/>
    <property type="project" value="TreeGrafter"/>
</dbReference>
<dbReference type="Gene3D" id="3.30.300.30">
    <property type="match status" value="1"/>
</dbReference>
<dbReference type="Pfam" id="PF00501">
    <property type="entry name" value="AMP-binding"/>
    <property type="match status" value="1"/>
</dbReference>
<keyword evidence="6" id="KW-1185">Reference proteome</keyword>
<proteinExistence type="inferred from homology"/>
<feature type="domain" description="AMP-binding enzyme C-terminal" evidence="4">
    <location>
        <begin position="452"/>
        <end position="529"/>
    </location>
</feature>
<feature type="domain" description="AMP-dependent synthetase/ligase" evidence="3">
    <location>
        <begin position="29"/>
        <end position="401"/>
    </location>
</feature>
<dbReference type="InterPro" id="IPR045851">
    <property type="entry name" value="AMP-bd_C_sf"/>
</dbReference>
<dbReference type="PANTHER" id="PTHR24096:SF265">
    <property type="entry name" value="ENZYME, PUTATIVE (AFU_ORTHOLOGUE AFUA_5G14270)-RELATED"/>
    <property type="match status" value="1"/>
</dbReference>
<dbReference type="InterPro" id="IPR020845">
    <property type="entry name" value="AMP-binding_CS"/>
</dbReference>
<dbReference type="FunFam" id="3.30.300.30:FF:000007">
    <property type="entry name" value="4-coumarate--CoA ligase 2"/>
    <property type="match status" value="1"/>
</dbReference>
<evidence type="ECO:0000259" key="3">
    <source>
        <dbReference type="Pfam" id="PF00501"/>
    </source>
</evidence>
<name>A0A8J2I7R1_9PLEO</name>
<comment type="caution">
    <text evidence="5">The sequence shown here is derived from an EMBL/GenBank/DDBJ whole genome shotgun (WGS) entry which is preliminary data.</text>
</comment>
<comment type="similarity">
    <text evidence="2">Belongs to the ATP-dependent AMP-binding enzyme family.</text>
</comment>
<dbReference type="EMBL" id="CAJRGZ010000023">
    <property type="protein sequence ID" value="CAG5179422.1"/>
    <property type="molecule type" value="Genomic_DNA"/>
</dbReference>
<sequence>MPFYAQEHVFFPTKDILSWMYDSPLFEQDRPIYIDAATPTHHITVACAYLLIRQLIAGFKHAGICAGDVVLVHASNSIYYPMIVLGIIGAGAIYTGTNPGYTRWEIEHALRSSGAKMVICDEEVLSNGMTVAAEACGLSTEQILTLDDTAIQDSLQQLMDGHRSWRTLLTHGEADWQRFDDEKTSRETVAGLFFSSGTTGLPKLTKLSHYNLIAQHMLIFEANPRPYILKRLIALPMFHAATAPSTHISPLRAGHQQVVMRRYEPKLFLEMVEKHQITDLTLVPPQVTSMLALPLSGDEKRRMLASVRWGLGGAAYLDATTQKRFQNLLPPGSPFTQIWGMTEVSCFGSIFPWPEEDSTGSVGKFVPNLDVKLLDDEGRDITAYDVRGELAVRGPTVTSGYVGVARERDFDEEGYFRTGDVLYCNGKTKLWYMVDRKKELIKVRGFQVAPAELEGVLLECPGVADVAVIGVNTGDGNEEVPRAYVVRKEGEEVVEAQVKRWVEARLAKYKRLDGGVIFVTSIPKSPSGKILKRILKEKAKREEIHAKL</sequence>
<protein>
    <recommendedName>
        <fullName evidence="7">Acyl-CoA ligase</fullName>
    </recommendedName>
</protein>
<reference evidence="5" key="1">
    <citation type="submission" date="2021-05" db="EMBL/GenBank/DDBJ databases">
        <authorList>
            <person name="Stam R."/>
        </authorList>
    </citation>
    <scope>NUCLEOTIDE SEQUENCE</scope>
    <source>
        <strain evidence="5">CS162</strain>
    </source>
</reference>
<dbReference type="GeneID" id="67021447"/>
<dbReference type="PANTHER" id="PTHR24096">
    <property type="entry name" value="LONG-CHAIN-FATTY-ACID--COA LIGASE"/>
    <property type="match status" value="1"/>
</dbReference>
<evidence type="ECO:0000313" key="5">
    <source>
        <dbReference type="EMBL" id="CAG5179422.1"/>
    </source>
</evidence>
<evidence type="ECO:0000313" key="6">
    <source>
        <dbReference type="Proteomes" id="UP000676310"/>
    </source>
</evidence>
<dbReference type="Pfam" id="PF13193">
    <property type="entry name" value="AMP-binding_C"/>
    <property type="match status" value="1"/>
</dbReference>
<dbReference type="Gene3D" id="3.40.50.12780">
    <property type="entry name" value="N-terminal domain of ligase-like"/>
    <property type="match status" value="1"/>
</dbReference>
<dbReference type="AlphaFoldDB" id="A0A8J2I7R1"/>